<keyword evidence="14 16" id="KW-0012">Acyltransferase</keyword>
<keyword evidence="11 16" id="KW-1133">Transmembrane helix</keyword>
<keyword evidence="13 16" id="KW-0472">Membrane</keyword>
<comment type="similarity">
    <text evidence="4 16">Belongs to the diacylglycerol acyltransferase family.</text>
</comment>
<keyword evidence="12 16" id="KW-0443">Lipid metabolism</keyword>
<proteinExistence type="inferred from homology"/>
<evidence type="ECO:0000256" key="12">
    <source>
        <dbReference type="ARBA" id="ARBA00023098"/>
    </source>
</evidence>
<feature type="compositionally biased region" description="Polar residues" evidence="17">
    <location>
        <begin position="27"/>
        <end position="45"/>
    </location>
</feature>
<evidence type="ECO:0000256" key="3">
    <source>
        <dbReference type="ARBA" id="ARBA00005189"/>
    </source>
</evidence>
<name>A0A427YVN6_9TREE</name>
<keyword evidence="7 18" id="KW-0808">Transferase</keyword>
<sequence length="489" mass="54390">MAVQVPPSPATLAMPPPSTIPVRPTPGSNGAPSSASDAQTPTASSLPLAESDPETPRASMAALLPADKGTLRRRRSARLGTRDDIDDDGVSGDDEKVLNGTVERPKRGKRSKSKDGKAESGHRGSGLSEARRKVREKMKSPLISGLKLDGIREQISKGVEVKFAPLHIPPHRRLQTAAVALWALLLPLCLCAFLICMSFPPLWVVLIPYLIWIQFDPAPDRGGRVRQWARKSFVWKYFAQYYPCSIVKEADLPSDRPYLFGYHPHGIIGMGAFATFATDGTNFSEYFPGIKPHLLTLESNFKIPFYRDILMMHGVCSVSKRSCANILSHGPGHAITIVVGGAAESLSAHPGTADLTLRKRFGFIKMAVKEGADLVPVFSFGENDIYDQLANDKGSMVWRLQKRFQKMFGFTLPLFYGRGIFNYNYGLMPFRHPIVSVVGKPIHVEKNPNPPAELIQEVQQLYIDELMRIWHRYKDLYARNRTKELTLVE</sequence>
<feature type="compositionally biased region" description="Pro residues" evidence="17">
    <location>
        <begin position="1"/>
        <end position="19"/>
    </location>
</feature>
<keyword evidence="9" id="KW-0319">Glycerol metabolism</keyword>
<comment type="catalytic activity">
    <reaction evidence="15 16">
        <text>an acyl-CoA + a 1,2-diacyl-sn-glycerol = a triacyl-sn-glycerol + CoA</text>
        <dbReference type="Rhea" id="RHEA:10868"/>
        <dbReference type="ChEBI" id="CHEBI:17815"/>
        <dbReference type="ChEBI" id="CHEBI:57287"/>
        <dbReference type="ChEBI" id="CHEBI:58342"/>
        <dbReference type="ChEBI" id="CHEBI:64615"/>
        <dbReference type="EC" id="2.3.1.20"/>
    </reaction>
</comment>
<dbReference type="UniPathway" id="UPA00282"/>
<comment type="pathway">
    <text evidence="3">Lipid metabolism.</text>
</comment>
<protein>
    <recommendedName>
        <fullName evidence="5 16">Diacylglycerol O-acyltransferase</fullName>
        <ecNumber evidence="5 16">2.3.1.20</ecNumber>
    </recommendedName>
</protein>
<dbReference type="EMBL" id="RSCD01000001">
    <property type="protein sequence ID" value="RSH95204.1"/>
    <property type="molecule type" value="Genomic_DNA"/>
</dbReference>
<evidence type="ECO:0000256" key="7">
    <source>
        <dbReference type="ARBA" id="ARBA00022679"/>
    </source>
</evidence>
<evidence type="ECO:0000256" key="5">
    <source>
        <dbReference type="ARBA" id="ARBA00013244"/>
    </source>
</evidence>
<keyword evidence="19" id="KW-1185">Reference proteome</keyword>
<evidence type="ECO:0000256" key="6">
    <source>
        <dbReference type="ARBA" id="ARBA00022516"/>
    </source>
</evidence>
<evidence type="ECO:0000256" key="17">
    <source>
        <dbReference type="SAM" id="MobiDB-lite"/>
    </source>
</evidence>
<comment type="caution">
    <text evidence="16">Lacks conserved residue(s) required for the propagation of feature annotation.</text>
</comment>
<dbReference type="InterPro" id="IPR007130">
    <property type="entry name" value="DAGAT"/>
</dbReference>
<accession>A0A427YVN6</accession>
<keyword evidence="8 16" id="KW-0812">Transmembrane</keyword>
<dbReference type="GO" id="GO:0019432">
    <property type="term" value="P:triglyceride biosynthetic process"/>
    <property type="evidence" value="ECO:0007669"/>
    <property type="project" value="UniProtKB-UniRule"/>
</dbReference>
<keyword evidence="6 16" id="KW-0444">Lipid biosynthesis</keyword>
<dbReference type="Proteomes" id="UP000279259">
    <property type="component" value="Unassembled WGS sequence"/>
</dbReference>
<evidence type="ECO:0000313" key="19">
    <source>
        <dbReference type="Proteomes" id="UP000279259"/>
    </source>
</evidence>
<comment type="function">
    <text evidence="16">Catalyzes the terminal and only committed step in triacylglycerol synthesis by using diacylglycerol and fatty acyl CoA as substrates.</text>
</comment>
<dbReference type="Pfam" id="PF03982">
    <property type="entry name" value="DAGAT"/>
    <property type="match status" value="1"/>
</dbReference>
<dbReference type="GO" id="GO:0004144">
    <property type="term" value="F:diacylglycerol O-acyltransferase activity"/>
    <property type="evidence" value="ECO:0007669"/>
    <property type="project" value="UniProtKB-UniRule"/>
</dbReference>
<evidence type="ECO:0000256" key="11">
    <source>
        <dbReference type="ARBA" id="ARBA00022989"/>
    </source>
</evidence>
<dbReference type="OrthoDB" id="264532at2759"/>
<evidence type="ECO:0000256" key="16">
    <source>
        <dbReference type="RuleBase" id="RU367023"/>
    </source>
</evidence>
<dbReference type="PANTHER" id="PTHR12317:SF0">
    <property type="entry name" value="ACYLTRANSFERASE"/>
    <property type="match status" value="1"/>
</dbReference>
<dbReference type="GO" id="GO:0006071">
    <property type="term" value="P:glycerol metabolic process"/>
    <property type="evidence" value="ECO:0007669"/>
    <property type="project" value="UniProtKB-UniRule"/>
</dbReference>
<evidence type="ECO:0000256" key="2">
    <source>
        <dbReference type="ARBA" id="ARBA00004771"/>
    </source>
</evidence>
<evidence type="ECO:0000256" key="8">
    <source>
        <dbReference type="ARBA" id="ARBA00022692"/>
    </source>
</evidence>
<reference evidence="18 19" key="1">
    <citation type="submission" date="2018-11" db="EMBL/GenBank/DDBJ databases">
        <title>Genome sequence of Saitozyma podzolica DSM 27192.</title>
        <authorList>
            <person name="Aliyu H."/>
            <person name="Gorte O."/>
            <person name="Ochsenreither K."/>
        </authorList>
    </citation>
    <scope>NUCLEOTIDE SEQUENCE [LARGE SCALE GENOMIC DNA]</scope>
    <source>
        <strain evidence="18 19">DSM 27192</strain>
    </source>
</reference>
<dbReference type="PANTHER" id="PTHR12317">
    <property type="entry name" value="DIACYLGLYCEROL O-ACYLTRANSFERASE"/>
    <property type="match status" value="1"/>
</dbReference>
<dbReference type="EC" id="2.3.1.20" evidence="5 16"/>
<dbReference type="CDD" id="cd07987">
    <property type="entry name" value="LPLAT_MGAT-like"/>
    <property type="match status" value="1"/>
</dbReference>
<evidence type="ECO:0000256" key="9">
    <source>
        <dbReference type="ARBA" id="ARBA00022798"/>
    </source>
</evidence>
<evidence type="ECO:0000256" key="14">
    <source>
        <dbReference type="ARBA" id="ARBA00023315"/>
    </source>
</evidence>
<gene>
    <name evidence="18" type="primary">DGA1</name>
    <name evidence="18" type="ORF">EHS25_000290</name>
</gene>
<dbReference type="GO" id="GO:0005789">
    <property type="term" value="C:endoplasmic reticulum membrane"/>
    <property type="evidence" value="ECO:0007669"/>
    <property type="project" value="UniProtKB-SubCell"/>
</dbReference>
<evidence type="ECO:0000256" key="1">
    <source>
        <dbReference type="ARBA" id="ARBA00004477"/>
    </source>
</evidence>
<comment type="pathway">
    <text evidence="2 16">Glycerolipid metabolism; triacylglycerol biosynthesis.</text>
</comment>
<evidence type="ECO:0000256" key="4">
    <source>
        <dbReference type="ARBA" id="ARBA00005420"/>
    </source>
</evidence>
<feature type="region of interest" description="Disordered" evidence="17">
    <location>
        <begin position="1"/>
        <end position="134"/>
    </location>
</feature>
<evidence type="ECO:0000313" key="18">
    <source>
        <dbReference type="EMBL" id="RSH95204.1"/>
    </source>
</evidence>
<feature type="compositionally biased region" description="Basic and acidic residues" evidence="17">
    <location>
        <begin position="113"/>
        <end position="122"/>
    </location>
</feature>
<evidence type="ECO:0000256" key="15">
    <source>
        <dbReference type="ARBA" id="ARBA00048109"/>
    </source>
</evidence>
<organism evidence="18 19">
    <name type="scientific">Saitozyma podzolica</name>
    <dbReference type="NCBI Taxonomy" id="1890683"/>
    <lineage>
        <taxon>Eukaryota</taxon>
        <taxon>Fungi</taxon>
        <taxon>Dikarya</taxon>
        <taxon>Basidiomycota</taxon>
        <taxon>Agaricomycotina</taxon>
        <taxon>Tremellomycetes</taxon>
        <taxon>Tremellales</taxon>
        <taxon>Trimorphomycetaceae</taxon>
        <taxon>Saitozyma</taxon>
    </lineage>
</organism>
<evidence type="ECO:0000256" key="13">
    <source>
        <dbReference type="ARBA" id="ARBA00023136"/>
    </source>
</evidence>
<dbReference type="STRING" id="1890683.A0A427YVN6"/>
<comment type="caution">
    <text evidence="18">The sequence shown here is derived from an EMBL/GenBank/DDBJ whole genome shotgun (WGS) entry which is preliminary data.</text>
</comment>
<evidence type="ECO:0000256" key="10">
    <source>
        <dbReference type="ARBA" id="ARBA00022824"/>
    </source>
</evidence>
<comment type="subcellular location">
    <subcellularLocation>
        <location evidence="1 16">Endoplasmic reticulum membrane</location>
        <topology evidence="1 16">Multi-pass membrane protein</topology>
    </subcellularLocation>
</comment>
<dbReference type="AlphaFoldDB" id="A0A427YVN6"/>
<keyword evidence="10 16" id="KW-0256">Endoplasmic reticulum</keyword>
<feature type="transmembrane region" description="Helical" evidence="16">
    <location>
        <begin position="179"/>
        <end position="212"/>
    </location>
</feature>